<evidence type="ECO:0000256" key="1">
    <source>
        <dbReference type="ARBA" id="ARBA00010617"/>
    </source>
</evidence>
<comment type="similarity">
    <text evidence="1">Belongs to the cytochrome P450 family.</text>
</comment>
<dbReference type="InterPro" id="IPR050364">
    <property type="entry name" value="Cytochrome_P450_fung"/>
</dbReference>
<sequence>MIANLAIVMVFGIGLMTLPYMITQHQPSRRAETDEKRLPLKLPLIGNLHSSPIDKPLANWDDWVRRNGPITVSRLFGIVLVVILNSYEAVTELLSRRSQWYNNRPRSATREISTGAEPGQSRFTLMHDYDDHLRLHSQTASSQSRGPRGAEISAVNGTREQTVAL</sequence>
<dbReference type="Gene3D" id="1.10.630.10">
    <property type="entry name" value="Cytochrome P450"/>
    <property type="match status" value="1"/>
</dbReference>
<evidence type="ECO:0000256" key="5">
    <source>
        <dbReference type="SAM" id="MobiDB-lite"/>
    </source>
</evidence>
<gene>
    <name evidence="7" type="ORF">BO83DRAFT_430386</name>
</gene>
<keyword evidence="6" id="KW-0472">Membrane</keyword>
<keyword evidence="6" id="KW-1133">Transmembrane helix</keyword>
<organism evidence="7 8">
    <name type="scientific">Aspergillus eucalypticola (strain CBS 122712 / IBT 29274)</name>
    <dbReference type="NCBI Taxonomy" id="1448314"/>
    <lineage>
        <taxon>Eukaryota</taxon>
        <taxon>Fungi</taxon>
        <taxon>Dikarya</taxon>
        <taxon>Ascomycota</taxon>
        <taxon>Pezizomycotina</taxon>
        <taxon>Eurotiomycetes</taxon>
        <taxon>Eurotiomycetidae</taxon>
        <taxon>Eurotiales</taxon>
        <taxon>Aspergillaceae</taxon>
        <taxon>Aspergillus</taxon>
        <taxon>Aspergillus subgen. Circumdati</taxon>
    </lineage>
</organism>
<dbReference type="PANTHER" id="PTHR46300:SF9">
    <property type="entry name" value="P450, PUTATIVE-RELATED"/>
    <property type="match status" value="1"/>
</dbReference>
<dbReference type="GO" id="GO:0016705">
    <property type="term" value="F:oxidoreductase activity, acting on paired donors, with incorporation or reduction of molecular oxygen"/>
    <property type="evidence" value="ECO:0007669"/>
    <property type="project" value="InterPro"/>
</dbReference>
<evidence type="ECO:0000256" key="2">
    <source>
        <dbReference type="ARBA" id="ARBA00022723"/>
    </source>
</evidence>
<feature type="region of interest" description="Disordered" evidence="5">
    <location>
        <begin position="137"/>
        <end position="165"/>
    </location>
</feature>
<keyword evidence="4" id="KW-0408">Iron</keyword>
<dbReference type="AlphaFoldDB" id="A0A317UXB0"/>
<evidence type="ECO:0008006" key="9">
    <source>
        <dbReference type="Google" id="ProtNLM"/>
    </source>
</evidence>
<dbReference type="PANTHER" id="PTHR46300">
    <property type="entry name" value="P450, PUTATIVE (EUROFUNG)-RELATED-RELATED"/>
    <property type="match status" value="1"/>
</dbReference>
<evidence type="ECO:0000256" key="4">
    <source>
        <dbReference type="ARBA" id="ARBA00023004"/>
    </source>
</evidence>
<dbReference type="OrthoDB" id="1470350at2759"/>
<evidence type="ECO:0000256" key="3">
    <source>
        <dbReference type="ARBA" id="ARBA00023002"/>
    </source>
</evidence>
<dbReference type="SUPFAM" id="SSF48264">
    <property type="entry name" value="Cytochrome P450"/>
    <property type="match status" value="1"/>
</dbReference>
<keyword evidence="3" id="KW-0560">Oxidoreductase</keyword>
<evidence type="ECO:0000313" key="7">
    <source>
        <dbReference type="EMBL" id="PWY65921.1"/>
    </source>
</evidence>
<keyword evidence="6" id="KW-0812">Transmembrane</keyword>
<keyword evidence="2" id="KW-0479">Metal-binding</keyword>
<reference evidence="7" key="1">
    <citation type="submission" date="2016-12" db="EMBL/GenBank/DDBJ databases">
        <title>The genomes of Aspergillus section Nigri reveals drivers in fungal speciation.</title>
        <authorList>
            <consortium name="DOE Joint Genome Institute"/>
            <person name="Vesth T.C."/>
            <person name="Nybo J."/>
            <person name="Theobald S."/>
            <person name="Brandl J."/>
            <person name="Frisvad J.C."/>
            <person name="Nielsen K.F."/>
            <person name="Lyhne E.K."/>
            <person name="Kogle M.E."/>
            <person name="Kuo A."/>
            <person name="Riley R."/>
            <person name="Clum A."/>
            <person name="Nolan M."/>
            <person name="Lipzen A."/>
            <person name="Salamov A."/>
            <person name="Henrissat B."/>
            <person name="Wiebenga A."/>
            <person name="De vries R.P."/>
            <person name="Grigoriev I.V."/>
            <person name="Mortensen U.H."/>
            <person name="Andersen M.R."/>
            <person name="Baker S.E."/>
        </authorList>
    </citation>
    <scope>NUCLEOTIDE SEQUENCE</scope>
    <source>
        <strain evidence="7">CBS 122712</strain>
    </source>
</reference>
<evidence type="ECO:0000313" key="8">
    <source>
        <dbReference type="Proteomes" id="UP000246171"/>
    </source>
</evidence>
<proteinExistence type="inferred from homology"/>
<dbReference type="GO" id="GO:0005506">
    <property type="term" value="F:iron ion binding"/>
    <property type="evidence" value="ECO:0007669"/>
    <property type="project" value="InterPro"/>
</dbReference>
<feature type="transmembrane region" description="Helical" evidence="6">
    <location>
        <begin position="6"/>
        <end position="23"/>
    </location>
</feature>
<evidence type="ECO:0000256" key="6">
    <source>
        <dbReference type="SAM" id="Phobius"/>
    </source>
</evidence>
<dbReference type="VEuPathDB" id="FungiDB:BO83DRAFT_430386"/>
<dbReference type="RefSeq" id="XP_025384795.1">
    <property type="nucleotide sequence ID" value="XM_025535520.1"/>
</dbReference>
<dbReference type="InterPro" id="IPR036396">
    <property type="entry name" value="Cyt_P450_sf"/>
</dbReference>
<name>A0A317UXB0_ASPEC</name>
<dbReference type="EMBL" id="MSFU01000026">
    <property type="protein sequence ID" value="PWY65921.1"/>
    <property type="molecule type" value="Genomic_DNA"/>
</dbReference>
<comment type="caution">
    <text evidence="7">The sequence shown here is derived from an EMBL/GenBank/DDBJ whole genome shotgun (WGS) entry which is preliminary data.</text>
</comment>
<accession>A0A317UXB0</accession>
<dbReference type="GO" id="GO:0020037">
    <property type="term" value="F:heme binding"/>
    <property type="evidence" value="ECO:0007669"/>
    <property type="project" value="InterPro"/>
</dbReference>
<dbReference type="GeneID" id="37057482"/>
<dbReference type="Proteomes" id="UP000246171">
    <property type="component" value="Unassembled WGS sequence"/>
</dbReference>
<protein>
    <recommendedName>
        <fullName evidence="9">Cytochrome P450</fullName>
    </recommendedName>
</protein>
<keyword evidence="8" id="KW-1185">Reference proteome</keyword>
<dbReference type="GO" id="GO:0004497">
    <property type="term" value="F:monooxygenase activity"/>
    <property type="evidence" value="ECO:0007669"/>
    <property type="project" value="InterPro"/>
</dbReference>
<feature type="compositionally biased region" description="Polar residues" evidence="5">
    <location>
        <begin position="155"/>
        <end position="165"/>
    </location>
</feature>